<keyword evidence="9" id="KW-0812">Transmembrane</keyword>
<dbReference type="InterPro" id="IPR050482">
    <property type="entry name" value="Sensor_HK_TwoCompSys"/>
</dbReference>
<feature type="chain" id="PRO_5046806906" description="histidine kinase" evidence="10">
    <location>
        <begin position="18"/>
        <end position="955"/>
    </location>
</feature>
<name>A0ABP8GG15_9BACT</name>
<evidence type="ECO:0000256" key="3">
    <source>
        <dbReference type="ARBA" id="ARBA00022553"/>
    </source>
</evidence>
<gene>
    <name evidence="12" type="ORF">GCM10023184_10070</name>
</gene>
<protein>
    <recommendedName>
        <fullName evidence="2">histidine kinase</fullName>
        <ecNumber evidence="2">2.7.13.3</ecNumber>
    </recommendedName>
</protein>
<dbReference type="Gene3D" id="3.30.565.10">
    <property type="entry name" value="Histidine kinase-like ATPase, C-terminal domain"/>
    <property type="match status" value="1"/>
</dbReference>
<keyword evidence="6" id="KW-0418">Kinase</keyword>
<dbReference type="InterPro" id="IPR011043">
    <property type="entry name" value="Gal_Oxase/kelch_b-propeller"/>
</dbReference>
<keyword evidence="9" id="KW-1133">Transmembrane helix</keyword>
<sequence>MLLLTLALMGAGLCLCAQQRVPLPKPFYRAAIRDVRFDEAGFLWFATTQGLWRYDGTSVQPFDLAPYGRSLATGAFSFFYYDGLLILADGTELLALDPHTRATWTYPVVALGAHFSIDRQNRLFFVGRKGQAFTFTRREGLREQFPWIRRSPIPRGDVQAYHLDTASGRVYLFSGTSVGIVERDTVRWQPLQLPKLPEPMTDVMQVLQTKHHFLVRYFNGYLLVDRRSLQVLEAFNGHQLGAVLRDGDQFLFFAQPGQENSVTPSSAWCRVAPPLAVESIRQNGQDLRHPQTGTHLIATDKGLFEWRPATKAGPAPPSFSAILRSFQGRSIRGIFRAAGKLYVGTYEGLFVCTDSVCRKITTMITYTIRRTGPNELLLGLEGGPGFATLDTRNDQITMFPFGSATVEPFCLEPMGDGFLAGGRKGLYTIRRSNDRWSCVPRRAPANCGYVRDLHQSDSGLYIATQTGLFLEDAQGVFRKVFPGQEHLMIHAVLPSERGLWLATQGRGLVLLGPGGKVLQEVGMDRGLAGQYVYSLQELDGFLVAGTNGGISVLNGQGEVEVLPTDVSGSDPLFEQEFNHSASYFDSTQDALLLGGVEGLYRLPRSALAHLSEQASAALRIAYVKKGGSGANVLAPDLFAGRSPELVVRPSESYIGIKVGTTVDAGRRTALFRLKERSAAWQPFSLSQDIGFYGLPPGTYTLQVRFSDQVREAQWLQHRIEVKPAFHQTWWFQAALLLLVAGIGYAFWREKVAKMKREQQLRTTIASDLHDEIGSALTRISISSELLSMQPDSPARPVMERISTDSKKAIASISDIIWSIDARNDTGEDLLLRMKEHALNLLDRERFDLSFQASGMEATGTVPQAMRQNLYLIFKEAVNNIARHNAGGAVRIELENGANGFRLSLRNELRPPEGKATAHKGQGLRNMDMRARRIRGRLRARTADNWFSIELEMPRL</sequence>
<reference evidence="13" key="1">
    <citation type="journal article" date="2019" name="Int. J. Syst. Evol. Microbiol.">
        <title>The Global Catalogue of Microorganisms (GCM) 10K type strain sequencing project: providing services to taxonomists for standard genome sequencing and annotation.</title>
        <authorList>
            <consortium name="The Broad Institute Genomics Platform"/>
            <consortium name="The Broad Institute Genome Sequencing Center for Infectious Disease"/>
            <person name="Wu L."/>
            <person name="Ma J."/>
        </authorList>
    </citation>
    <scope>NUCLEOTIDE SEQUENCE [LARGE SCALE GENOMIC DNA]</scope>
    <source>
        <strain evidence="13">JCM 17919</strain>
    </source>
</reference>
<evidence type="ECO:0000256" key="7">
    <source>
        <dbReference type="ARBA" id="ARBA00022840"/>
    </source>
</evidence>
<keyword evidence="3" id="KW-0597">Phosphoprotein</keyword>
<comment type="caution">
    <text evidence="12">The sequence shown here is derived from an EMBL/GenBank/DDBJ whole genome shotgun (WGS) entry which is preliminary data.</text>
</comment>
<evidence type="ECO:0000256" key="1">
    <source>
        <dbReference type="ARBA" id="ARBA00000085"/>
    </source>
</evidence>
<dbReference type="InterPro" id="IPR036890">
    <property type="entry name" value="HATPase_C_sf"/>
</dbReference>
<evidence type="ECO:0000256" key="5">
    <source>
        <dbReference type="ARBA" id="ARBA00022741"/>
    </source>
</evidence>
<evidence type="ECO:0000256" key="4">
    <source>
        <dbReference type="ARBA" id="ARBA00022679"/>
    </source>
</evidence>
<evidence type="ECO:0000313" key="12">
    <source>
        <dbReference type="EMBL" id="GAA4323316.1"/>
    </source>
</evidence>
<dbReference type="Pfam" id="PF07730">
    <property type="entry name" value="HisKA_3"/>
    <property type="match status" value="1"/>
</dbReference>
<keyword evidence="10" id="KW-0732">Signal</keyword>
<dbReference type="Gene3D" id="2.60.40.10">
    <property type="entry name" value="Immunoglobulins"/>
    <property type="match status" value="1"/>
</dbReference>
<dbReference type="InterPro" id="IPR011712">
    <property type="entry name" value="Sig_transdc_His_kin_sub3_dim/P"/>
</dbReference>
<accession>A0ABP8GG15</accession>
<dbReference type="Gene3D" id="2.130.10.10">
    <property type="entry name" value="YVTN repeat-like/Quinoprotein amine dehydrogenase"/>
    <property type="match status" value="2"/>
</dbReference>
<organism evidence="12 13">
    <name type="scientific">Flaviaesturariibacter amylovorans</name>
    <dbReference type="NCBI Taxonomy" id="1084520"/>
    <lineage>
        <taxon>Bacteria</taxon>
        <taxon>Pseudomonadati</taxon>
        <taxon>Bacteroidota</taxon>
        <taxon>Chitinophagia</taxon>
        <taxon>Chitinophagales</taxon>
        <taxon>Chitinophagaceae</taxon>
        <taxon>Flaviaestuariibacter</taxon>
    </lineage>
</organism>
<evidence type="ECO:0000256" key="6">
    <source>
        <dbReference type="ARBA" id="ARBA00022777"/>
    </source>
</evidence>
<keyword evidence="7" id="KW-0067">ATP-binding</keyword>
<dbReference type="InterPro" id="IPR015943">
    <property type="entry name" value="WD40/YVTN_repeat-like_dom_sf"/>
</dbReference>
<feature type="signal peptide" evidence="10">
    <location>
        <begin position="1"/>
        <end position="17"/>
    </location>
</feature>
<dbReference type="SUPFAM" id="SSF50965">
    <property type="entry name" value="Galactose oxidase, central domain"/>
    <property type="match status" value="1"/>
</dbReference>
<evidence type="ECO:0000313" key="13">
    <source>
        <dbReference type="Proteomes" id="UP001501725"/>
    </source>
</evidence>
<keyword evidence="13" id="KW-1185">Reference proteome</keyword>
<dbReference type="PANTHER" id="PTHR24421">
    <property type="entry name" value="NITRATE/NITRITE SENSOR PROTEIN NARX-RELATED"/>
    <property type="match status" value="1"/>
</dbReference>
<evidence type="ECO:0000256" key="9">
    <source>
        <dbReference type="SAM" id="Phobius"/>
    </source>
</evidence>
<dbReference type="Proteomes" id="UP001501725">
    <property type="component" value="Unassembled WGS sequence"/>
</dbReference>
<dbReference type="Gene3D" id="1.20.5.1930">
    <property type="match status" value="1"/>
</dbReference>
<dbReference type="PANTHER" id="PTHR24421:SF10">
    <property type="entry name" value="NITRATE_NITRITE SENSOR PROTEIN NARQ"/>
    <property type="match status" value="1"/>
</dbReference>
<evidence type="ECO:0000256" key="10">
    <source>
        <dbReference type="SAM" id="SignalP"/>
    </source>
</evidence>
<evidence type="ECO:0000256" key="8">
    <source>
        <dbReference type="ARBA" id="ARBA00023012"/>
    </source>
</evidence>
<keyword evidence="5" id="KW-0547">Nucleotide-binding</keyword>
<keyword evidence="4" id="KW-0808">Transferase</keyword>
<feature type="domain" description="Signal transduction histidine kinase subgroup 3 dimerisation and phosphoacceptor" evidence="11">
    <location>
        <begin position="761"/>
        <end position="817"/>
    </location>
</feature>
<keyword evidence="8" id="KW-0902">Two-component regulatory system</keyword>
<dbReference type="EC" id="2.7.13.3" evidence="2"/>
<feature type="transmembrane region" description="Helical" evidence="9">
    <location>
        <begin position="729"/>
        <end position="747"/>
    </location>
</feature>
<comment type="catalytic activity">
    <reaction evidence="1">
        <text>ATP + protein L-histidine = ADP + protein N-phospho-L-histidine.</text>
        <dbReference type="EC" id="2.7.13.3"/>
    </reaction>
</comment>
<dbReference type="EMBL" id="BAABGY010000004">
    <property type="protein sequence ID" value="GAA4323316.1"/>
    <property type="molecule type" value="Genomic_DNA"/>
</dbReference>
<proteinExistence type="predicted"/>
<evidence type="ECO:0000259" key="11">
    <source>
        <dbReference type="Pfam" id="PF07730"/>
    </source>
</evidence>
<keyword evidence="9" id="KW-0472">Membrane</keyword>
<dbReference type="InterPro" id="IPR013783">
    <property type="entry name" value="Ig-like_fold"/>
</dbReference>
<evidence type="ECO:0000256" key="2">
    <source>
        <dbReference type="ARBA" id="ARBA00012438"/>
    </source>
</evidence>